<dbReference type="Proteomes" id="UP001153069">
    <property type="component" value="Unassembled WGS sequence"/>
</dbReference>
<feature type="chain" id="PRO_5040125779" evidence="1">
    <location>
        <begin position="20"/>
        <end position="348"/>
    </location>
</feature>
<gene>
    <name evidence="2" type="ORF">SEMRO_219_G090340.1</name>
</gene>
<protein>
    <submittedName>
        <fullName evidence="2">Uncharacterized protein</fullName>
    </submittedName>
</protein>
<proteinExistence type="predicted"/>
<sequence length="348" mass="37202">MRISALPFVLLVWANGISAFVVKHHQTRSSALAATLESQPQQRSSQQYRPVRPVFVVGEVPAAMGASLALNCFQVLTGQMQIPADQRGSPPQQPVSLFNANSIDKLTENIGLYSNTEPILHVFVGATGDGVGILRDPEVRAGISYLGVQPSPWDTQGPLVSLETAQMYSPTLKEVLSNLSPRNNNNSPGQPVVFLTMELSLHLALLNGNVLPKSTANQDSFHVLMPEGGSIVVNYLYDTKSFGMGTDPLSCKTKETVISTPPTFSTAKRSSSSAAAYTALRGNGMDEISSAAVAAACATMLGDDAARATSISWSTVEKACQLARHIRQYGAVDNPGALRKQYTAYGYK</sequence>
<dbReference type="EMBL" id="CAICTM010000218">
    <property type="protein sequence ID" value="CAB9505108.1"/>
    <property type="molecule type" value="Genomic_DNA"/>
</dbReference>
<organism evidence="2 3">
    <name type="scientific">Seminavis robusta</name>
    <dbReference type="NCBI Taxonomy" id="568900"/>
    <lineage>
        <taxon>Eukaryota</taxon>
        <taxon>Sar</taxon>
        <taxon>Stramenopiles</taxon>
        <taxon>Ochrophyta</taxon>
        <taxon>Bacillariophyta</taxon>
        <taxon>Bacillariophyceae</taxon>
        <taxon>Bacillariophycidae</taxon>
        <taxon>Naviculales</taxon>
        <taxon>Naviculaceae</taxon>
        <taxon>Seminavis</taxon>
    </lineage>
</organism>
<reference evidence="2" key="1">
    <citation type="submission" date="2020-06" db="EMBL/GenBank/DDBJ databases">
        <authorList>
            <consortium name="Plant Systems Biology data submission"/>
        </authorList>
    </citation>
    <scope>NUCLEOTIDE SEQUENCE</scope>
    <source>
        <strain evidence="2">D6</strain>
    </source>
</reference>
<evidence type="ECO:0000313" key="2">
    <source>
        <dbReference type="EMBL" id="CAB9505108.1"/>
    </source>
</evidence>
<dbReference type="AlphaFoldDB" id="A0A9N8HCI3"/>
<feature type="signal peptide" evidence="1">
    <location>
        <begin position="1"/>
        <end position="19"/>
    </location>
</feature>
<keyword evidence="1" id="KW-0732">Signal</keyword>
<name>A0A9N8HCI3_9STRA</name>
<comment type="caution">
    <text evidence="2">The sequence shown here is derived from an EMBL/GenBank/DDBJ whole genome shotgun (WGS) entry which is preliminary data.</text>
</comment>
<accession>A0A9N8HCI3</accession>
<evidence type="ECO:0000256" key="1">
    <source>
        <dbReference type="SAM" id="SignalP"/>
    </source>
</evidence>
<keyword evidence="3" id="KW-1185">Reference proteome</keyword>
<dbReference type="OrthoDB" id="10497693at2759"/>
<evidence type="ECO:0000313" key="3">
    <source>
        <dbReference type="Proteomes" id="UP001153069"/>
    </source>
</evidence>